<sequence length="48" mass="5618">MGINWDFIVPPTCVTQYQNLMIFGHYTKVDKGIESELLNSDVILKMWK</sequence>
<protein>
    <submittedName>
        <fullName evidence="2">Uncharacterized protein</fullName>
    </submittedName>
</protein>
<reference evidence="1" key="1">
    <citation type="submission" date="2015-03" db="EMBL/GenBank/DDBJ databases">
        <title>Wuchereria bancrofti Genome Sequencing Papua New Guinea Strain.</title>
        <authorList>
            <person name="Small S.T."/>
            <person name="Serre D."/>
            <person name="Zimmerman P.A."/>
        </authorList>
    </citation>
    <scope>NUCLEOTIDE SEQUENCE [LARGE SCALE GENOMIC DNA]</scope>
    <source>
        <strain evidence="1">pt0022</strain>
    </source>
</reference>
<proteinExistence type="predicted"/>
<evidence type="ECO:0000313" key="1">
    <source>
        <dbReference type="Proteomes" id="UP000093561"/>
    </source>
</evidence>
<dbReference type="AlphaFoldDB" id="A0AAF5PHU9"/>
<organism evidence="1 2">
    <name type="scientific">Wuchereria bancrofti</name>
    <dbReference type="NCBI Taxonomy" id="6293"/>
    <lineage>
        <taxon>Eukaryota</taxon>
        <taxon>Metazoa</taxon>
        <taxon>Ecdysozoa</taxon>
        <taxon>Nematoda</taxon>
        <taxon>Chromadorea</taxon>
        <taxon>Rhabditida</taxon>
        <taxon>Spirurina</taxon>
        <taxon>Spiruromorpha</taxon>
        <taxon>Filarioidea</taxon>
        <taxon>Onchocercidae</taxon>
        <taxon>Wuchereria</taxon>
    </lineage>
</organism>
<accession>A0AAF5PHU9</accession>
<reference evidence="1" key="2">
    <citation type="journal article" date="2016" name="Mol. Ecol.">
        <title>Population genomics of the filarial nematode parasite Wuchereria bancrofti from mosquitoes.</title>
        <authorList>
            <person name="Small S.T."/>
            <person name="Reimer L.J."/>
            <person name="Tisch D.J."/>
            <person name="King C.L."/>
            <person name="Christensen B.M."/>
            <person name="Siba P.M."/>
            <person name="Kazura J.W."/>
            <person name="Serre D."/>
            <person name="Zimmerman P.A."/>
        </authorList>
    </citation>
    <scope>NUCLEOTIDE SEQUENCE</scope>
    <source>
        <strain evidence="1">pt0022</strain>
    </source>
</reference>
<dbReference type="Proteomes" id="UP000093561">
    <property type="component" value="Unassembled WGS sequence"/>
</dbReference>
<reference evidence="2" key="3">
    <citation type="submission" date="2024-02" db="UniProtKB">
        <authorList>
            <consortium name="WormBaseParasite"/>
        </authorList>
    </citation>
    <scope>IDENTIFICATION</scope>
    <source>
        <strain evidence="2">pt0022</strain>
    </source>
</reference>
<dbReference type="WBParaSite" id="mrna-Wban_00886">
    <property type="protein sequence ID" value="mrna-Wban_00886"/>
    <property type="gene ID" value="Wban_00886"/>
</dbReference>
<evidence type="ECO:0000313" key="2">
    <source>
        <dbReference type="WBParaSite" id="mrna-Wban_00886"/>
    </source>
</evidence>
<name>A0AAF5PHU9_WUCBA</name>